<keyword evidence="4 7" id="KW-0573">Peptidoglycan synthesis</keyword>
<evidence type="ECO:0000256" key="5">
    <source>
        <dbReference type="ARBA" id="ARBA00023306"/>
    </source>
</evidence>
<feature type="binding site" evidence="7">
    <location>
        <begin position="462"/>
        <end position="465"/>
    </location>
    <ligand>
        <name>meso-2,6-diaminopimelate</name>
        <dbReference type="ChEBI" id="CHEBI:57791"/>
    </ligand>
</feature>
<comment type="function">
    <text evidence="7">Catalyzes the addition of meso-diaminopimelic acid to the nucleotide precursor UDP-N-acetylmuramoyl-L-alanyl-D-glutamate (UMAG) in the biosynthesis of bacterial cell-wall peptidoglycan.</text>
</comment>
<dbReference type="GO" id="GO:0005737">
    <property type="term" value="C:cytoplasm"/>
    <property type="evidence" value="ECO:0007669"/>
    <property type="project" value="UniProtKB-SubCell"/>
</dbReference>
<dbReference type="InterPro" id="IPR004101">
    <property type="entry name" value="Mur_ligase_C"/>
</dbReference>
<feature type="domain" description="Mur ligase central" evidence="10">
    <location>
        <begin position="125"/>
        <end position="335"/>
    </location>
</feature>
<comment type="caution">
    <text evidence="7">Lacks conserved residue(s) required for the propagation of feature annotation.</text>
</comment>
<evidence type="ECO:0000259" key="10">
    <source>
        <dbReference type="Pfam" id="PF08245"/>
    </source>
</evidence>
<comment type="similarity">
    <text evidence="1 7">Belongs to the MurCDEF family. MurE subfamily.</text>
</comment>
<feature type="binding site" evidence="7">
    <location>
        <begin position="175"/>
        <end position="176"/>
    </location>
    <ligand>
        <name>UDP-N-acetyl-alpha-D-muramoyl-L-alanyl-D-glutamate</name>
        <dbReference type="ChEBI" id="CHEBI:83900"/>
    </ligand>
</feature>
<keyword evidence="7" id="KW-0963">Cytoplasm</keyword>
<comment type="caution">
    <text evidence="11">The sequence shown here is derived from an EMBL/GenBank/DDBJ whole genome shotgun (WGS) entry which is preliminary data.</text>
</comment>
<evidence type="ECO:0000256" key="4">
    <source>
        <dbReference type="ARBA" id="ARBA00022984"/>
    </source>
</evidence>
<dbReference type="GO" id="GO:0008765">
    <property type="term" value="F:UDP-N-acetylmuramoylalanyl-D-glutamate-2,6-diaminopimelate ligase activity"/>
    <property type="evidence" value="ECO:0007669"/>
    <property type="project" value="UniProtKB-UniRule"/>
</dbReference>
<gene>
    <name evidence="7 11" type="primary">murE</name>
    <name evidence="11" type="ORF">HGR_02907</name>
</gene>
<keyword evidence="7" id="KW-0460">Magnesium</keyword>
<feature type="binding site" evidence="7">
    <location>
        <position position="517"/>
    </location>
    <ligand>
        <name>meso-2,6-diaminopimelate</name>
        <dbReference type="ChEBI" id="CHEBI:57791"/>
    </ligand>
</feature>
<dbReference type="UniPathway" id="UPA00219"/>
<feature type="short sequence motif" description="Meso-diaminopimelate recognition motif" evidence="7">
    <location>
        <begin position="462"/>
        <end position="465"/>
    </location>
</feature>
<dbReference type="GO" id="GO:0071555">
    <property type="term" value="P:cell wall organization"/>
    <property type="evidence" value="ECO:0007669"/>
    <property type="project" value="UniProtKB-KW"/>
</dbReference>
<dbReference type="GO" id="GO:0005524">
    <property type="term" value="F:ATP binding"/>
    <property type="evidence" value="ECO:0007669"/>
    <property type="project" value="UniProtKB-UniRule"/>
</dbReference>
<comment type="cofactor">
    <cofactor evidence="7">
        <name>Mg(2+)</name>
        <dbReference type="ChEBI" id="CHEBI:18420"/>
    </cofactor>
</comment>
<keyword evidence="3 7" id="KW-0133">Cell shape</keyword>
<keyword evidence="2 7" id="KW-0132">Cell division</keyword>
<dbReference type="Proteomes" id="UP000016368">
    <property type="component" value="Unassembled WGS sequence"/>
</dbReference>
<dbReference type="eggNOG" id="COG0769">
    <property type="taxonomic scope" value="Bacteria"/>
</dbReference>
<keyword evidence="5 7" id="KW-0131">Cell cycle</keyword>
<organism evidence="11 12">
    <name type="scientific">Hylemonella gracilis ATCC 19624</name>
    <dbReference type="NCBI Taxonomy" id="887062"/>
    <lineage>
        <taxon>Bacteria</taxon>
        <taxon>Pseudomonadati</taxon>
        <taxon>Pseudomonadota</taxon>
        <taxon>Betaproteobacteria</taxon>
        <taxon>Burkholderiales</taxon>
        <taxon>Comamonadaceae</taxon>
        <taxon>Hylemonella</taxon>
    </lineage>
</organism>
<evidence type="ECO:0000256" key="6">
    <source>
        <dbReference type="ARBA" id="ARBA00023316"/>
    </source>
</evidence>
<feature type="binding site" evidence="7">
    <location>
        <position position="210"/>
    </location>
    <ligand>
        <name>UDP-N-acetyl-alpha-D-muramoyl-L-alanyl-D-glutamate</name>
        <dbReference type="ChEBI" id="CHEBI:83900"/>
    </ligand>
</feature>
<dbReference type="EMBL" id="AEGR01000032">
    <property type="protein sequence ID" value="EGI78034.1"/>
    <property type="molecule type" value="Genomic_DNA"/>
</dbReference>
<evidence type="ECO:0000259" key="9">
    <source>
        <dbReference type="Pfam" id="PF02875"/>
    </source>
</evidence>
<keyword evidence="7 11" id="KW-0436">Ligase</keyword>
<dbReference type="Pfam" id="PF08245">
    <property type="entry name" value="Mur_ligase_M"/>
    <property type="match status" value="1"/>
</dbReference>
<dbReference type="Gene3D" id="3.90.190.20">
    <property type="entry name" value="Mur ligase, C-terminal domain"/>
    <property type="match status" value="1"/>
</dbReference>
<comment type="subcellular location">
    <subcellularLocation>
        <location evidence="7">Cytoplasm</location>
    </subcellularLocation>
</comment>
<evidence type="ECO:0000313" key="11">
    <source>
        <dbReference type="EMBL" id="EGI78034.1"/>
    </source>
</evidence>
<dbReference type="GO" id="GO:0009252">
    <property type="term" value="P:peptidoglycan biosynthetic process"/>
    <property type="evidence" value="ECO:0007669"/>
    <property type="project" value="UniProtKB-UniRule"/>
</dbReference>
<dbReference type="InterPro" id="IPR013221">
    <property type="entry name" value="Mur_ligase_cen"/>
</dbReference>
<feature type="domain" description="Mur ligase C-terminal" evidence="9">
    <location>
        <begin position="397"/>
        <end position="515"/>
    </location>
</feature>
<evidence type="ECO:0000256" key="2">
    <source>
        <dbReference type="ARBA" id="ARBA00022618"/>
    </source>
</evidence>
<dbReference type="PANTHER" id="PTHR23135">
    <property type="entry name" value="MUR LIGASE FAMILY MEMBER"/>
    <property type="match status" value="1"/>
</dbReference>
<protein>
    <recommendedName>
        <fullName evidence="7">UDP-N-acetylmuramoyl-L-alanyl-D-glutamate--2,6-diaminopimelate ligase</fullName>
        <ecNumber evidence="7">6.3.2.13</ecNumber>
    </recommendedName>
    <alternativeName>
        <fullName evidence="7">Meso-A2pm-adding enzyme</fullName>
    </alternativeName>
    <alternativeName>
        <fullName evidence="7">Meso-diaminopimelate-adding enzyme</fullName>
    </alternativeName>
    <alternativeName>
        <fullName evidence="7">UDP-MurNAc-L-Ala-D-Glu:meso-diaminopimelate ligase</fullName>
    </alternativeName>
    <alternativeName>
        <fullName evidence="7">UDP-MurNAc-tripeptide synthetase</fullName>
    </alternativeName>
    <alternativeName>
        <fullName evidence="7">UDP-N-acetylmuramyl-tripeptide synthetase</fullName>
    </alternativeName>
</protein>
<dbReference type="Pfam" id="PF02875">
    <property type="entry name" value="Mur_ligase_C"/>
    <property type="match status" value="1"/>
</dbReference>
<dbReference type="RefSeq" id="WP_006296561.1">
    <property type="nucleotide sequence ID" value="NZ_AEGR01000032.1"/>
</dbReference>
<dbReference type="AlphaFoldDB" id="F3KQ67"/>
<evidence type="ECO:0000256" key="7">
    <source>
        <dbReference type="HAMAP-Rule" id="MF_00208"/>
    </source>
</evidence>
<evidence type="ECO:0000256" key="3">
    <source>
        <dbReference type="ARBA" id="ARBA00022960"/>
    </source>
</evidence>
<dbReference type="SUPFAM" id="SSF63418">
    <property type="entry name" value="MurE/MurF N-terminal domain"/>
    <property type="match status" value="1"/>
</dbReference>
<dbReference type="PANTHER" id="PTHR23135:SF4">
    <property type="entry name" value="UDP-N-ACETYLMURAMOYL-L-ALANYL-D-GLUTAMATE--2,6-DIAMINOPIMELATE LIGASE MURE HOMOLOG, CHLOROPLASTIC"/>
    <property type="match status" value="1"/>
</dbReference>
<proteinExistence type="inferred from homology"/>
<feature type="binding site" evidence="7">
    <location>
        <position position="202"/>
    </location>
    <ligand>
        <name>UDP-N-acetyl-alpha-D-muramoyl-L-alanyl-D-glutamate</name>
        <dbReference type="ChEBI" id="CHEBI:83900"/>
    </ligand>
</feature>
<evidence type="ECO:0000256" key="1">
    <source>
        <dbReference type="ARBA" id="ARBA00005898"/>
    </source>
</evidence>
<dbReference type="SUPFAM" id="SSF53623">
    <property type="entry name" value="MurD-like peptide ligases, catalytic domain"/>
    <property type="match status" value="1"/>
</dbReference>
<dbReference type="GO" id="GO:0000287">
    <property type="term" value="F:magnesium ion binding"/>
    <property type="evidence" value="ECO:0007669"/>
    <property type="project" value="UniProtKB-UniRule"/>
</dbReference>
<dbReference type="GO" id="GO:0051301">
    <property type="term" value="P:cell division"/>
    <property type="evidence" value="ECO:0007669"/>
    <property type="project" value="UniProtKB-KW"/>
</dbReference>
<feature type="modified residue" description="N6-carboxylysine" evidence="7">
    <location>
        <position position="242"/>
    </location>
</feature>
<dbReference type="SUPFAM" id="SSF53244">
    <property type="entry name" value="MurD-like peptide ligases, peptide-binding domain"/>
    <property type="match status" value="1"/>
</dbReference>
<dbReference type="InterPro" id="IPR036615">
    <property type="entry name" value="Mur_ligase_C_dom_sf"/>
</dbReference>
<keyword evidence="7" id="KW-0547">Nucleotide-binding</keyword>
<keyword evidence="6 7" id="KW-0961">Cell wall biogenesis/degradation</keyword>
<dbReference type="Gene3D" id="3.40.1190.10">
    <property type="entry name" value="Mur-like, catalytic domain"/>
    <property type="match status" value="1"/>
</dbReference>
<dbReference type="Gene3D" id="3.40.1390.10">
    <property type="entry name" value="MurE/MurF, N-terminal domain"/>
    <property type="match status" value="1"/>
</dbReference>
<feature type="binding site" evidence="7">
    <location>
        <begin position="127"/>
        <end position="133"/>
    </location>
    <ligand>
        <name>ATP</name>
        <dbReference type="ChEBI" id="CHEBI:30616"/>
    </ligand>
</feature>
<dbReference type="STRING" id="887062.HGR_02907"/>
<evidence type="ECO:0000259" key="8">
    <source>
        <dbReference type="Pfam" id="PF01225"/>
    </source>
</evidence>
<reference evidence="11 12" key="1">
    <citation type="journal article" date="2011" name="EMBO J.">
        <title>Structural diversity of bacterial flagellar motors.</title>
        <authorList>
            <person name="Chen S."/>
            <person name="Beeby M."/>
            <person name="Murphy G.E."/>
            <person name="Leadbetter J.R."/>
            <person name="Hendrixson D.R."/>
            <person name="Briegel A."/>
            <person name="Li Z."/>
            <person name="Shi J."/>
            <person name="Tocheva E.I."/>
            <person name="Muller A."/>
            <person name="Dobro M.J."/>
            <person name="Jensen G.J."/>
        </authorList>
    </citation>
    <scope>NUCLEOTIDE SEQUENCE [LARGE SCALE GENOMIC DNA]</scope>
    <source>
        <strain evidence="11 12">ATCC 19624</strain>
    </source>
</reference>
<dbReference type="InterPro" id="IPR036565">
    <property type="entry name" value="Mur-like_cat_sf"/>
</dbReference>
<evidence type="ECO:0000313" key="12">
    <source>
        <dbReference type="Proteomes" id="UP000016368"/>
    </source>
</evidence>
<accession>F3KQ67</accession>
<comment type="catalytic activity">
    <reaction evidence="7">
        <text>UDP-N-acetyl-alpha-D-muramoyl-L-alanyl-D-glutamate + meso-2,6-diaminopimelate + ATP = UDP-N-acetyl-alpha-D-muramoyl-L-alanyl-gamma-D-glutamyl-meso-2,6-diaminopimelate + ADP + phosphate + H(+)</text>
        <dbReference type="Rhea" id="RHEA:23676"/>
        <dbReference type="ChEBI" id="CHEBI:15378"/>
        <dbReference type="ChEBI" id="CHEBI:30616"/>
        <dbReference type="ChEBI" id="CHEBI:43474"/>
        <dbReference type="ChEBI" id="CHEBI:57791"/>
        <dbReference type="ChEBI" id="CHEBI:83900"/>
        <dbReference type="ChEBI" id="CHEBI:83905"/>
        <dbReference type="ChEBI" id="CHEBI:456216"/>
        <dbReference type="EC" id="6.3.2.13"/>
    </reaction>
</comment>
<feature type="binding site" evidence="7">
    <location>
        <position position="438"/>
    </location>
    <ligand>
        <name>meso-2,6-diaminopimelate</name>
        <dbReference type="ChEBI" id="CHEBI:57791"/>
    </ligand>
</feature>
<keyword evidence="7" id="KW-0067">ATP-binding</keyword>
<comment type="PTM">
    <text evidence="7">Carboxylation is probably crucial for Mg(2+) binding and, consequently, for the gamma-phosphate positioning of ATP.</text>
</comment>
<dbReference type="HAMAP" id="MF_00208">
    <property type="entry name" value="MurE"/>
    <property type="match status" value="1"/>
</dbReference>
<dbReference type="Pfam" id="PF01225">
    <property type="entry name" value="Mur_ligase"/>
    <property type="match status" value="1"/>
</dbReference>
<keyword evidence="12" id="KW-1185">Reference proteome</keyword>
<feature type="binding site" evidence="7">
    <location>
        <position position="33"/>
    </location>
    <ligand>
        <name>UDP-N-acetyl-alpha-D-muramoyl-L-alanyl-D-glutamate</name>
        <dbReference type="ChEBI" id="CHEBI:83900"/>
    </ligand>
</feature>
<dbReference type="EC" id="6.3.2.13" evidence="7"/>
<dbReference type="GO" id="GO:0008360">
    <property type="term" value="P:regulation of cell shape"/>
    <property type="evidence" value="ECO:0007669"/>
    <property type="project" value="UniProtKB-KW"/>
</dbReference>
<sequence>MTAALLALHTPAQATQWLRERVGASGGELSTDSRRVGAGDGFIAWPGAARDGRAFVPAALAQGAAACLVDAPGLAAFADAYGLDASARAERIAAYAGPEGLKAASGPIAANYYGQPSQALEVLAITGTNGKTSTAWWLAQALSALRPTAPCAMIGTLGVGRVTATAEEIVGTGLTTPDPVLLQQSLRRLADQGFSACALEASSIGIVERRLDGTHIRVALFTNFTQDHLDYHGSMAAYWQAKAALFEWPQLPAAVVNVDDPQGAELARTLAARAGLDLWTCSLRADSAARLRANDIRMTAHGLRFEICEGAQTTSLQARTLGAYNVSNLLGVIATLRCLGFALADAVAACGELHPVPGRMEFFSGGMSAAPGRPKQANIPSGGSEDTAVPSVGGNTPLAVVDYAHTPDALAQILQALRPLAAQRGGRLWCVFGCGGDRDPVKRPLMGEAAARHADRVVLTSDNPRSEPPQAIIEQIQRGLPPGCDAWVEPDRAVAIARALAAAQAPDVVLVAGKGHEDYQETAGVRRPFSDRQQVSAALHAWTARRSSPEGARA</sequence>
<dbReference type="InterPro" id="IPR035911">
    <property type="entry name" value="MurE/MurF_N"/>
</dbReference>
<name>F3KQ67_9BURK</name>
<dbReference type="InterPro" id="IPR005761">
    <property type="entry name" value="UDP-N-AcMur-Glu-dNH2Pim_ligase"/>
</dbReference>
<feature type="domain" description="Mur ligase N-terminal catalytic" evidence="8">
    <location>
        <begin position="29"/>
        <end position="88"/>
    </location>
</feature>
<comment type="pathway">
    <text evidence="7">Cell wall biogenesis; peptidoglycan biosynthesis.</text>
</comment>
<dbReference type="InterPro" id="IPR000713">
    <property type="entry name" value="Mur_ligase_N"/>
</dbReference>
<feature type="binding site" evidence="7">
    <location>
        <position position="513"/>
    </location>
    <ligand>
        <name>meso-2,6-diaminopimelate</name>
        <dbReference type="ChEBI" id="CHEBI:57791"/>
    </ligand>
</feature>